<sequence length="152" mass="17481">MISLNEVTARLARVESERMGHVDSQLDVLRLERDSLKTSSARLADQLTHARNETKQIQTRLEQEFSLAKQQLVEKENELAISNKQLVELRTRLATVQAQYTAQDTTIGKYLLNHIELFSIKLWHVSRYDSRTSAKGVPTAKKQNTVFRESSR</sequence>
<reference evidence="4" key="1">
    <citation type="submission" date="2016-11" db="UniProtKB">
        <authorList>
            <consortium name="WormBaseParasite"/>
        </authorList>
    </citation>
    <scope>IDENTIFICATION</scope>
</reference>
<keyword evidence="1" id="KW-0175">Coiled coil</keyword>
<accession>A0A1I7XDY7</accession>
<name>A0A1I7XDY7_HETBA</name>
<feature type="compositionally biased region" description="Polar residues" evidence="2">
    <location>
        <begin position="141"/>
        <end position="152"/>
    </location>
</feature>
<dbReference type="Proteomes" id="UP000095283">
    <property type="component" value="Unplaced"/>
</dbReference>
<protein>
    <submittedName>
        <fullName evidence="4">Chromosome partition protein Smc</fullName>
    </submittedName>
</protein>
<evidence type="ECO:0000313" key="4">
    <source>
        <dbReference type="WBParaSite" id="Hba_15555"/>
    </source>
</evidence>
<dbReference type="AlphaFoldDB" id="A0A1I7XDY7"/>
<evidence type="ECO:0000313" key="3">
    <source>
        <dbReference type="Proteomes" id="UP000095283"/>
    </source>
</evidence>
<evidence type="ECO:0000256" key="2">
    <source>
        <dbReference type="SAM" id="MobiDB-lite"/>
    </source>
</evidence>
<evidence type="ECO:0000256" key="1">
    <source>
        <dbReference type="SAM" id="Coils"/>
    </source>
</evidence>
<dbReference type="WBParaSite" id="Hba_15555">
    <property type="protein sequence ID" value="Hba_15555"/>
    <property type="gene ID" value="Hba_15555"/>
</dbReference>
<organism evidence="3 4">
    <name type="scientific">Heterorhabditis bacteriophora</name>
    <name type="common">Entomopathogenic nematode worm</name>
    <dbReference type="NCBI Taxonomy" id="37862"/>
    <lineage>
        <taxon>Eukaryota</taxon>
        <taxon>Metazoa</taxon>
        <taxon>Ecdysozoa</taxon>
        <taxon>Nematoda</taxon>
        <taxon>Chromadorea</taxon>
        <taxon>Rhabditida</taxon>
        <taxon>Rhabditina</taxon>
        <taxon>Rhabditomorpha</taxon>
        <taxon>Strongyloidea</taxon>
        <taxon>Heterorhabditidae</taxon>
        <taxon>Heterorhabditis</taxon>
    </lineage>
</organism>
<feature type="region of interest" description="Disordered" evidence="2">
    <location>
        <begin position="133"/>
        <end position="152"/>
    </location>
</feature>
<proteinExistence type="predicted"/>
<keyword evidence="3" id="KW-1185">Reference proteome</keyword>
<feature type="coiled-coil region" evidence="1">
    <location>
        <begin position="58"/>
        <end position="99"/>
    </location>
</feature>